<dbReference type="PANTHER" id="PTHR43210">
    <property type="entry name" value="DETHIOBIOTIN SYNTHETASE"/>
    <property type="match status" value="1"/>
</dbReference>
<comment type="subunit">
    <text evidence="1">Homodimer.</text>
</comment>
<organism evidence="3 4">
    <name type="scientific">Streptomyces gulbargensis</name>
    <dbReference type="NCBI Taxonomy" id="364901"/>
    <lineage>
        <taxon>Bacteria</taxon>
        <taxon>Bacillati</taxon>
        <taxon>Actinomycetota</taxon>
        <taxon>Actinomycetes</taxon>
        <taxon>Kitasatosporales</taxon>
        <taxon>Streptomycetaceae</taxon>
        <taxon>Streptomyces</taxon>
    </lineage>
</organism>
<feature type="binding site" evidence="1">
    <location>
        <begin position="131"/>
        <end position="136"/>
    </location>
    <ligand>
        <name>ATP</name>
        <dbReference type="ChEBI" id="CHEBI:30616"/>
    </ligand>
</feature>
<dbReference type="EC" id="6.3.3.3" evidence="1"/>
<dbReference type="InterPro" id="IPR027417">
    <property type="entry name" value="P-loop_NTPase"/>
</dbReference>
<keyword evidence="1" id="KW-0067">ATP-binding</keyword>
<protein>
    <recommendedName>
        <fullName evidence="1">ATP-dependent dethiobiotin synthetase BioD</fullName>
        <ecNumber evidence="1">6.3.3.3</ecNumber>
    </recommendedName>
    <alternativeName>
        <fullName evidence="1">DTB synthetase</fullName>
        <shortName evidence="1">DTBS</shortName>
    </alternativeName>
    <alternativeName>
        <fullName evidence="1">Dethiobiotin synthase</fullName>
    </alternativeName>
</protein>
<comment type="subcellular location">
    <subcellularLocation>
        <location evidence="1">Cytoplasm</location>
    </subcellularLocation>
</comment>
<evidence type="ECO:0000313" key="4">
    <source>
        <dbReference type="Proteomes" id="UP001501000"/>
    </source>
</evidence>
<comment type="cofactor">
    <cofactor evidence="1">
        <name>Mg(2+)</name>
        <dbReference type="ChEBI" id="CHEBI:18420"/>
    </cofactor>
</comment>
<feature type="binding site" evidence="1">
    <location>
        <position position="135"/>
    </location>
    <ligand>
        <name>Mg(2+)</name>
        <dbReference type="ChEBI" id="CHEBI:18420"/>
    </ligand>
</feature>
<comment type="function">
    <text evidence="1">Catalyzes a mechanistically unusual reaction, the ATP-dependent insertion of CO2 between the N7 and N8 nitrogen atoms of 7,8-diaminopelargonic acid (DAPA, also called 7,8-diammoniononanoate) to form a ureido ring.</text>
</comment>
<dbReference type="Pfam" id="PF13500">
    <property type="entry name" value="AAA_26"/>
    <property type="match status" value="1"/>
</dbReference>
<accession>A0ABP7MPA8</accession>
<feature type="active site" evidence="1">
    <location>
        <position position="156"/>
    </location>
</feature>
<keyword evidence="1" id="KW-0963">Cytoplasm</keyword>
<reference evidence="4" key="1">
    <citation type="journal article" date="2019" name="Int. J. Syst. Evol. Microbiol.">
        <title>The Global Catalogue of Microorganisms (GCM) 10K type strain sequencing project: providing services to taxonomists for standard genome sequencing and annotation.</title>
        <authorList>
            <consortium name="The Broad Institute Genomics Platform"/>
            <consortium name="The Broad Institute Genome Sequencing Center for Infectious Disease"/>
            <person name="Wu L."/>
            <person name="Ma J."/>
        </authorList>
    </citation>
    <scope>NUCLEOTIDE SEQUENCE [LARGE SCALE GENOMIC DNA]</scope>
    <source>
        <strain evidence="4">JCM 16956</strain>
    </source>
</reference>
<feature type="binding site" evidence="1">
    <location>
        <begin position="228"/>
        <end position="231"/>
    </location>
    <ligand>
        <name>ATP</name>
        <dbReference type="ChEBI" id="CHEBI:30616"/>
    </ligand>
</feature>
<dbReference type="InterPro" id="IPR004472">
    <property type="entry name" value="DTB_synth_BioD"/>
</dbReference>
<keyword evidence="1" id="KW-0436">Ligase</keyword>
<dbReference type="CDD" id="cd03109">
    <property type="entry name" value="DTBS"/>
    <property type="match status" value="1"/>
</dbReference>
<name>A0ABP7MPA8_9ACTN</name>
<dbReference type="NCBIfam" id="TIGR00347">
    <property type="entry name" value="bioD"/>
    <property type="match status" value="1"/>
</dbReference>
<keyword evidence="1" id="KW-0479">Metal-binding</keyword>
<keyword evidence="1" id="KW-0093">Biotin biosynthesis</keyword>
<comment type="caution">
    <text evidence="3">The sequence shown here is derived from an EMBL/GenBank/DDBJ whole genome shotgun (WGS) entry which is preliminary data.</text>
</comment>
<comment type="caution">
    <text evidence="1">Lacks conserved residue(s) required for the propagation of feature annotation.</text>
</comment>
<feature type="region of interest" description="Disordered" evidence="2">
    <location>
        <begin position="1"/>
        <end position="119"/>
    </location>
</feature>
<dbReference type="HAMAP" id="MF_00336">
    <property type="entry name" value="BioD"/>
    <property type="match status" value="1"/>
</dbReference>
<dbReference type="Proteomes" id="UP001501000">
    <property type="component" value="Unassembled WGS sequence"/>
</dbReference>
<feature type="compositionally biased region" description="Pro residues" evidence="2">
    <location>
        <begin position="81"/>
        <end position="96"/>
    </location>
</feature>
<feature type="binding site" evidence="1">
    <location>
        <position position="169"/>
    </location>
    <ligand>
        <name>ATP</name>
        <dbReference type="ChEBI" id="CHEBI:30616"/>
    </ligand>
</feature>
<comment type="catalytic activity">
    <reaction evidence="1">
        <text>(7R,8S)-7,8-diammoniononanoate + CO2 + ATP = (4R,5S)-dethiobiotin + ADP + phosphate + 3 H(+)</text>
        <dbReference type="Rhea" id="RHEA:15805"/>
        <dbReference type="ChEBI" id="CHEBI:15378"/>
        <dbReference type="ChEBI" id="CHEBI:16526"/>
        <dbReference type="ChEBI" id="CHEBI:30616"/>
        <dbReference type="ChEBI" id="CHEBI:43474"/>
        <dbReference type="ChEBI" id="CHEBI:149469"/>
        <dbReference type="ChEBI" id="CHEBI:149473"/>
        <dbReference type="ChEBI" id="CHEBI:456216"/>
        <dbReference type="EC" id="6.3.3.3"/>
    </reaction>
</comment>
<feature type="binding site" evidence="1">
    <location>
        <position position="228"/>
    </location>
    <ligand>
        <name>Mg(2+)</name>
        <dbReference type="ChEBI" id="CHEBI:18420"/>
    </ligand>
</feature>
<feature type="binding site" evidence="1">
    <location>
        <position position="169"/>
    </location>
    <ligand>
        <name>Mg(2+)</name>
        <dbReference type="ChEBI" id="CHEBI:18420"/>
    </ligand>
</feature>
<gene>
    <name evidence="1" type="primary">bioD</name>
    <name evidence="3" type="ORF">GCM10022244_40300</name>
</gene>
<keyword evidence="1" id="KW-0460">Magnesium</keyword>
<dbReference type="EMBL" id="BAABAJ010000012">
    <property type="protein sequence ID" value="GAA3926991.1"/>
    <property type="molecule type" value="Genomic_DNA"/>
</dbReference>
<feature type="compositionally biased region" description="Basic and acidic residues" evidence="2">
    <location>
        <begin position="8"/>
        <end position="22"/>
    </location>
</feature>
<dbReference type="SUPFAM" id="SSF52540">
    <property type="entry name" value="P-loop containing nucleoside triphosphate hydrolases"/>
    <property type="match status" value="1"/>
</dbReference>
<dbReference type="Gene3D" id="3.40.50.300">
    <property type="entry name" value="P-loop containing nucleotide triphosphate hydrolases"/>
    <property type="match status" value="1"/>
</dbReference>
<sequence length="364" mass="35640">MAAPVPRPDLHHAAVRDGRRGPGPDLRGGTGGRGRRLTAPRATAPFPPGSGAAPDSRPCRPVSAGRPPAPAHRSRHALPRPYGPAPTRLPGPPEPYAGPRGGAPHGPAPPGLSQPGRNSMSIIVVSGTGTEIGKTVVTAAGAAVATAAGRSVAVLKPAQTGVGPDERGDADEVVRLSGAAASAELGRFPEPLAPGTAALRAGLAPVGPGQVAEAARALAAEHDLVLVEGAGGLLVRFDEEGGTLADAAGLLGAPVLVVTPAGLGTLNSTALTAEALRARGIDQLGVVVGSWPAEPDLAARCNLVDLPQSAAAPLLGAVPEGAGALDPAAFRAAAGGWLAPALGGTWDADAFAAAQAPAALGSVR</sequence>
<feature type="binding site" evidence="1">
    <location>
        <begin position="319"/>
        <end position="321"/>
    </location>
    <ligand>
        <name>ATP</name>
        <dbReference type="ChEBI" id="CHEBI:30616"/>
    </ligand>
</feature>
<evidence type="ECO:0000256" key="2">
    <source>
        <dbReference type="SAM" id="MobiDB-lite"/>
    </source>
</evidence>
<proteinExistence type="inferred from homology"/>
<keyword evidence="1" id="KW-0547">Nucleotide-binding</keyword>
<feature type="binding site" evidence="1">
    <location>
        <begin position="289"/>
        <end position="290"/>
    </location>
    <ligand>
        <name>ATP</name>
        <dbReference type="ChEBI" id="CHEBI:30616"/>
    </ligand>
</feature>
<keyword evidence="4" id="KW-1185">Reference proteome</keyword>
<comment type="pathway">
    <text evidence="1">Cofactor biosynthesis; biotin biosynthesis; biotin from 7,8-diaminononanoate: step 1/2.</text>
</comment>
<dbReference type="PANTHER" id="PTHR43210:SF5">
    <property type="entry name" value="DETHIOBIOTIN SYNTHETASE"/>
    <property type="match status" value="1"/>
</dbReference>
<evidence type="ECO:0000256" key="1">
    <source>
        <dbReference type="HAMAP-Rule" id="MF_00336"/>
    </source>
</evidence>
<comment type="similarity">
    <text evidence="1">Belongs to the dethiobiotin synthetase family.</text>
</comment>
<evidence type="ECO:0000313" key="3">
    <source>
        <dbReference type="EMBL" id="GAA3926991.1"/>
    </source>
</evidence>
<feature type="binding site" evidence="1">
    <location>
        <position position="160"/>
    </location>
    <ligand>
        <name>substrate</name>
    </ligand>
</feature>